<dbReference type="AlphaFoldDB" id="A0A286U9P9"/>
<feature type="compositionally biased region" description="Basic and acidic residues" evidence="1">
    <location>
        <begin position="25"/>
        <end position="42"/>
    </location>
</feature>
<organism evidence="2 3">
    <name type="scientific">Pyrrhoderma noxium</name>
    <dbReference type="NCBI Taxonomy" id="2282107"/>
    <lineage>
        <taxon>Eukaryota</taxon>
        <taxon>Fungi</taxon>
        <taxon>Dikarya</taxon>
        <taxon>Basidiomycota</taxon>
        <taxon>Agaricomycotina</taxon>
        <taxon>Agaricomycetes</taxon>
        <taxon>Hymenochaetales</taxon>
        <taxon>Hymenochaetaceae</taxon>
        <taxon>Pyrrhoderma</taxon>
    </lineage>
</organism>
<dbReference type="Proteomes" id="UP000217199">
    <property type="component" value="Unassembled WGS sequence"/>
</dbReference>
<sequence length="125" mass="14419">MEGEATYRVKLQYSSSGKQRPNEYSTRRIDGDVKNGEEERSRLGWSRGECSEIGGEAMRIDAGESPERVPDTRKGESESGRLNCRRERESTSLYASMRASRRWWWSELNLLMLERAHSTITFHSA</sequence>
<evidence type="ECO:0000313" key="2">
    <source>
        <dbReference type="EMBL" id="PAV16312.1"/>
    </source>
</evidence>
<comment type="caution">
    <text evidence="2">The sequence shown here is derived from an EMBL/GenBank/DDBJ whole genome shotgun (WGS) entry which is preliminary data.</text>
</comment>
<dbReference type="InParanoid" id="A0A286U9P9"/>
<evidence type="ECO:0000256" key="1">
    <source>
        <dbReference type="SAM" id="MobiDB-lite"/>
    </source>
</evidence>
<feature type="compositionally biased region" description="Polar residues" evidence="1">
    <location>
        <begin position="12"/>
        <end position="24"/>
    </location>
</feature>
<protein>
    <submittedName>
        <fullName evidence="2">Uncharacterized protein</fullName>
    </submittedName>
</protein>
<proteinExistence type="predicted"/>
<evidence type="ECO:0000313" key="3">
    <source>
        <dbReference type="Proteomes" id="UP000217199"/>
    </source>
</evidence>
<reference evidence="2 3" key="1">
    <citation type="journal article" date="2017" name="Mol. Ecol.">
        <title>Comparative and population genomic landscape of Phellinus noxius: A hypervariable fungus causing root rot in trees.</title>
        <authorList>
            <person name="Chung C.L."/>
            <person name="Lee T.J."/>
            <person name="Akiba M."/>
            <person name="Lee H.H."/>
            <person name="Kuo T.H."/>
            <person name="Liu D."/>
            <person name="Ke H.M."/>
            <person name="Yokoi T."/>
            <person name="Roa M.B."/>
            <person name="Lu M.J."/>
            <person name="Chang Y.Y."/>
            <person name="Ann P.J."/>
            <person name="Tsai J.N."/>
            <person name="Chen C.Y."/>
            <person name="Tzean S.S."/>
            <person name="Ota Y."/>
            <person name="Hattori T."/>
            <person name="Sahashi N."/>
            <person name="Liou R.F."/>
            <person name="Kikuchi T."/>
            <person name="Tsai I.J."/>
        </authorList>
    </citation>
    <scope>NUCLEOTIDE SEQUENCE [LARGE SCALE GENOMIC DNA]</scope>
    <source>
        <strain evidence="2 3">FFPRI411160</strain>
    </source>
</reference>
<dbReference type="EMBL" id="NBII01000008">
    <property type="protein sequence ID" value="PAV16312.1"/>
    <property type="molecule type" value="Genomic_DNA"/>
</dbReference>
<feature type="region of interest" description="Disordered" evidence="1">
    <location>
        <begin position="1"/>
        <end position="45"/>
    </location>
</feature>
<name>A0A286U9P9_9AGAM</name>
<feature type="region of interest" description="Disordered" evidence="1">
    <location>
        <begin position="58"/>
        <end position="83"/>
    </location>
</feature>
<accession>A0A286U9P9</accession>
<gene>
    <name evidence="2" type="ORF">PNOK_0793200</name>
</gene>
<keyword evidence="3" id="KW-1185">Reference proteome</keyword>